<gene>
    <name evidence="5" type="ORF">H9X91_04505</name>
</gene>
<protein>
    <submittedName>
        <fullName evidence="5">Cell division protein SepF</fullName>
    </submittedName>
</protein>
<dbReference type="RefSeq" id="WP_204802951.1">
    <property type="nucleotide sequence ID" value="NZ_JACSNX010000003.1"/>
</dbReference>
<dbReference type="PANTHER" id="PTHR35798:SF1">
    <property type="entry name" value="CELL DIVISION PROTEIN SEPF"/>
    <property type="match status" value="1"/>
</dbReference>
<keyword evidence="1 5" id="KW-0132">Cell division</keyword>
<proteinExistence type="predicted"/>
<reference evidence="5 6" key="1">
    <citation type="journal article" date="2021" name="Sci. Rep.">
        <title>The distribution of antibiotic resistance genes in chicken gut microbiota commensals.</title>
        <authorList>
            <person name="Juricova H."/>
            <person name="Matiasovicova J."/>
            <person name="Kubasova T."/>
            <person name="Cejkova D."/>
            <person name="Rychlik I."/>
        </authorList>
    </citation>
    <scope>NUCLEOTIDE SEQUENCE [LARGE SCALE GENOMIC DNA]</scope>
    <source>
        <strain evidence="5 6">An411</strain>
    </source>
</reference>
<dbReference type="Pfam" id="PF04472">
    <property type="entry name" value="SepF"/>
    <property type="match status" value="1"/>
</dbReference>
<sequence length="122" mass="13457">MSFLSVVRDRIASWSAVLHGNAPSAPDLEADLPPAHRSPRSRIVVQAPRGLDQTEDVVDILQSGSSVVLNLERDSYDVARRLLDLVAGVAYHNENQIRRVAPNTFLIVPFDAEILTIQDPFS</sequence>
<dbReference type="InterPro" id="IPR023052">
    <property type="entry name" value="Cell_div_SepF"/>
</dbReference>
<dbReference type="PANTHER" id="PTHR35798">
    <property type="entry name" value="CELL DIVISION PROTEIN SEPF"/>
    <property type="match status" value="1"/>
</dbReference>
<evidence type="ECO:0000256" key="1">
    <source>
        <dbReference type="ARBA" id="ARBA00022618"/>
    </source>
</evidence>
<evidence type="ECO:0000313" key="5">
    <source>
        <dbReference type="EMBL" id="MBM6850700.1"/>
    </source>
</evidence>
<dbReference type="Proteomes" id="UP000719500">
    <property type="component" value="Unassembled WGS sequence"/>
</dbReference>
<name>A0ABS2FUW7_9FIRM</name>
<keyword evidence="6" id="KW-1185">Reference proteome</keyword>
<accession>A0ABS2FUW7</accession>
<comment type="function">
    <text evidence="4">Cell division protein that is part of the divisome complex and is recruited early to the Z-ring. Probably stimulates Z-ring formation, perhaps through the cross-linking of FtsZ protofilaments. Its function overlaps with FtsA.</text>
</comment>
<evidence type="ECO:0000256" key="3">
    <source>
        <dbReference type="ARBA" id="ARBA00023306"/>
    </source>
</evidence>
<keyword evidence="2" id="KW-0717">Septation</keyword>
<organism evidence="5 6">
    <name type="scientific">Oscillibacter valericigenes</name>
    <dbReference type="NCBI Taxonomy" id="351091"/>
    <lineage>
        <taxon>Bacteria</taxon>
        <taxon>Bacillati</taxon>
        <taxon>Bacillota</taxon>
        <taxon>Clostridia</taxon>
        <taxon>Eubacteriales</taxon>
        <taxon>Oscillospiraceae</taxon>
        <taxon>Oscillibacter</taxon>
    </lineage>
</organism>
<comment type="caution">
    <text evidence="5">The sequence shown here is derived from an EMBL/GenBank/DDBJ whole genome shotgun (WGS) entry which is preliminary data.</text>
</comment>
<evidence type="ECO:0000313" key="6">
    <source>
        <dbReference type="Proteomes" id="UP000719500"/>
    </source>
</evidence>
<dbReference type="InterPro" id="IPR038594">
    <property type="entry name" value="SepF-like_sf"/>
</dbReference>
<keyword evidence="3" id="KW-0131">Cell cycle</keyword>
<dbReference type="InterPro" id="IPR007561">
    <property type="entry name" value="Cell_div_SepF/SepF-rel"/>
</dbReference>
<evidence type="ECO:0000256" key="4">
    <source>
        <dbReference type="ARBA" id="ARBA00044936"/>
    </source>
</evidence>
<evidence type="ECO:0000256" key="2">
    <source>
        <dbReference type="ARBA" id="ARBA00023210"/>
    </source>
</evidence>
<dbReference type="Gene3D" id="3.30.110.150">
    <property type="entry name" value="SepF-like protein"/>
    <property type="match status" value="1"/>
</dbReference>
<dbReference type="EMBL" id="JACSNX010000003">
    <property type="protein sequence ID" value="MBM6850700.1"/>
    <property type="molecule type" value="Genomic_DNA"/>
</dbReference>
<dbReference type="GO" id="GO:0051301">
    <property type="term" value="P:cell division"/>
    <property type="evidence" value="ECO:0007669"/>
    <property type="project" value="UniProtKB-KW"/>
</dbReference>